<protein>
    <recommendedName>
        <fullName evidence="4">PEP-CTERM protein-sorting domain-containing protein</fullName>
    </recommendedName>
</protein>
<accession>A0A0F3IM31</accession>
<comment type="caution">
    <text evidence="2">The sequence shown here is derived from an EMBL/GenBank/DDBJ whole genome shotgun (WGS) entry which is preliminary data.</text>
</comment>
<proteinExistence type="predicted"/>
<dbReference type="OrthoDB" id="5567186at2"/>
<evidence type="ECO:0008006" key="4">
    <source>
        <dbReference type="Google" id="ProtNLM"/>
    </source>
</evidence>
<gene>
    <name evidence="2" type="ORF">VZ94_02700</name>
</gene>
<evidence type="ECO:0000313" key="2">
    <source>
        <dbReference type="EMBL" id="KJV07727.1"/>
    </source>
</evidence>
<keyword evidence="1" id="KW-0732">Signal</keyword>
<feature type="signal peptide" evidence="1">
    <location>
        <begin position="1"/>
        <end position="20"/>
    </location>
</feature>
<reference evidence="2 3" key="2">
    <citation type="journal article" date="2016" name="Microb. Ecol.">
        <title>Genome Characteristics of a Novel Type I Methanotroph (Sn10-6) Isolated from a Flooded Indian Rice Field.</title>
        <authorList>
            <person name="Rahalkar M.C."/>
            <person name="Pandit P.S."/>
            <person name="Dhakephalkar P.K."/>
            <person name="Pore S."/>
            <person name="Arora P."/>
            <person name="Kapse N."/>
        </authorList>
    </citation>
    <scope>NUCLEOTIDE SEQUENCE [LARGE SCALE GENOMIC DNA]</scope>
    <source>
        <strain evidence="2 3">Sn10-6</strain>
    </source>
</reference>
<dbReference type="EMBL" id="LAJX01000020">
    <property type="protein sequence ID" value="KJV07727.1"/>
    <property type="molecule type" value="Genomic_DNA"/>
</dbReference>
<name>A0A0F3IM31_9GAMM</name>
<reference evidence="3" key="1">
    <citation type="submission" date="2015-03" db="EMBL/GenBank/DDBJ databases">
        <title>Draft genome sequence of a novel methanotroph (Sn10-6) isolated from flooded ricefield rhizosphere in India.</title>
        <authorList>
            <person name="Pandit P.S."/>
            <person name="Pore S.D."/>
            <person name="Arora P."/>
            <person name="Kapse N.G."/>
            <person name="Dhakephalkar P.K."/>
            <person name="Rahalkar M.C."/>
        </authorList>
    </citation>
    <scope>NUCLEOTIDE SEQUENCE [LARGE SCALE GENOMIC DNA]</scope>
    <source>
        <strain evidence="3">Sn10-6</strain>
    </source>
</reference>
<keyword evidence="3" id="KW-1185">Reference proteome</keyword>
<feature type="chain" id="PRO_5002462437" description="PEP-CTERM protein-sorting domain-containing protein" evidence="1">
    <location>
        <begin position="21"/>
        <end position="222"/>
    </location>
</feature>
<evidence type="ECO:0000313" key="3">
    <source>
        <dbReference type="Proteomes" id="UP000033684"/>
    </source>
</evidence>
<dbReference type="RefSeq" id="WP_045778064.1">
    <property type="nucleotide sequence ID" value="NZ_LAJX01000020.1"/>
</dbReference>
<dbReference type="AlphaFoldDB" id="A0A0F3IM31"/>
<organism evidence="2 3">
    <name type="scientific">Methylocucumis oryzae</name>
    <dbReference type="NCBI Taxonomy" id="1632867"/>
    <lineage>
        <taxon>Bacteria</taxon>
        <taxon>Pseudomonadati</taxon>
        <taxon>Pseudomonadota</taxon>
        <taxon>Gammaproteobacteria</taxon>
        <taxon>Methylococcales</taxon>
        <taxon>Methylococcaceae</taxon>
        <taxon>Methylocucumis</taxon>
    </lineage>
</organism>
<dbReference type="Proteomes" id="UP000033684">
    <property type="component" value="Unassembled WGS sequence"/>
</dbReference>
<evidence type="ECO:0000256" key="1">
    <source>
        <dbReference type="SAM" id="SignalP"/>
    </source>
</evidence>
<sequence>MKKYLAIMSFFFGSISSALAATVLNFDDLNGQGVLLATQSPNYGGFNWDNNFAVVNDSLYQLYGNTYGSTSGENALFNAYGVTKAVTMNGASFDFIGASFAGWTYKDAAYDYTAPYVIISGFNGSNKVGEISVNLLNNTKSYSWVDVGFKNITKLEFTSSSSSTLNTGNIVANGDKKWWLMDDFTYSPTANVQAVPIPASIWLLGSSMLALFGFNHKKPLPG</sequence>